<dbReference type="Proteomes" id="UP001642464">
    <property type="component" value="Unassembled WGS sequence"/>
</dbReference>
<evidence type="ECO:0000256" key="1">
    <source>
        <dbReference type="SAM" id="MobiDB-lite"/>
    </source>
</evidence>
<feature type="region of interest" description="Disordered" evidence="1">
    <location>
        <begin position="346"/>
        <end position="431"/>
    </location>
</feature>
<accession>A0ABP0LQI2</accession>
<proteinExistence type="predicted"/>
<evidence type="ECO:0000256" key="2">
    <source>
        <dbReference type="SAM" id="Phobius"/>
    </source>
</evidence>
<keyword evidence="2" id="KW-0812">Transmembrane</keyword>
<feature type="compositionally biased region" description="Low complexity" evidence="1">
    <location>
        <begin position="356"/>
        <end position="374"/>
    </location>
</feature>
<evidence type="ECO:0000313" key="3">
    <source>
        <dbReference type="EMBL" id="CAK9041243.1"/>
    </source>
</evidence>
<feature type="transmembrane region" description="Helical" evidence="2">
    <location>
        <begin position="122"/>
        <end position="141"/>
    </location>
</feature>
<feature type="transmembrane region" description="Helical" evidence="2">
    <location>
        <begin position="84"/>
        <end position="107"/>
    </location>
</feature>
<protein>
    <submittedName>
        <fullName evidence="3">EGF_2 domain-containing protein</fullName>
    </submittedName>
</protein>
<feature type="non-terminal residue" evidence="3">
    <location>
        <position position="1"/>
    </location>
</feature>
<sequence length="431" mass="48009">DGFECQCDDGWTGKSHWVSGEGLDCHINLVTVQLLWAMLLFGTLLVFGFYIVPFVAVYKRFKAQQRVRIAKGHAPRKIWDHKTLLTLAIYFSITTPTFVAMSVLMIARPDSQLLAQDPLPSFLWWVGRSSFYVCTSLYLPALQQSILGRKASKKFWQNGERMAWTLTSGHLVLGAMVWIPFADPDNRRLAVVTWCLAIGLTSVLQAIIALQAWHLKHTLVKQLANAHEYLQNDDIGRTKQLMEELQDNTIRHASAQSFVYLLLSAVPYLHTSYSYILPISWFTIPAMGRRVARTLLIEYQSTNAAGSGFNTIVEDARPDVFSDATELTKGTVLQVEDADDPNLLAQGSQFHRKHGTGASSRSGRSTGRSTGRSGFLPKRLTFGEVKIGSSKTKPKPKSSFLGRTGSMLFPKSFAKTSVASDTEEEDTAPNE</sequence>
<feature type="transmembrane region" description="Helical" evidence="2">
    <location>
        <begin position="34"/>
        <end position="58"/>
    </location>
</feature>
<organism evidence="3 4">
    <name type="scientific">Durusdinium trenchii</name>
    <dbReference type="NCBI Taxonomy" id="1381693"/>
    <lineage>
        <taxon>Eukaryota</taxon>
        <taxon>Sar</taxon>
        <taxon>Alveolata</taxon>
        <taxon>Dinophyceae</taxon>
        <taxon>Suessiales</taxon>
        <taxon>Symbiodiniaceae</taxon>
        <taxon>Durusdinium</taxon>
    </lineage>
</organism>
<keyword evidence="2" id="KW-0472">Membrane</keyword>
<evidence type="ECO:0000313" key="4">
    <source>
        <dbReference type="Proteomes" id="UP001642464"/>
    </source>
</evidence>
<feature type="compositionally biased region" description="Acidic residues" evidence="1">
    <location>
        <begin position="421"/>
        <end position="431"/>
    </location>
</feature>
<reference evidence="3 4" key="1">
    <citation type="submission" date="2024-02" db="EMBL/GenBank/DDBJ databases">
        <authorList>
            <person name="Chen Y."/>
            <person name="Shah S."/>
            <person name="Dougan E. K."/>
            <person name="Thang M."/>
            <person name="Chan C."/>
        </authorList>
    </citation>
    <scope>NUCLEOTIDE SEQUENCE [LARGE SCALE GENOMIC DNA]</scope>
</reference>
<gene>
    <name evidence="3" type="ORF">SCF082_LOCUS23854</name>
</gene>
<name>A0ABP0LQI2_9DINO</name>
<feature type="transmembrane region" description="Helical" evidence="2">
    <location>
        <begin position="162"/>
        <end position="179"/>
    </location>
</feature>
<keyword evidence="4" id="KW-1185">Reference proteome</keyword>
<keyword evidence="2" id="KW-1133">Transmembrane helix</keyword>
<feature type="transmembrane region" description="Helical" evidence="2">
    <location>
        <begin position="191"/>
        <end position="213"/>
    </location>
</feature>
<dbReference type="EMBL" id="CAXAMM010017471">
    <property type="protein sequence ID" value="CAK9041243.1"/>
    <property type="molecule type" value="Genomic_DNA"/>
</dbReference>
<comment type="caution">
    <text evidence="3">The sequence shown here is derived from an EMBL/GenBank/DDBJ whole genome shotgun (WGS) entry which is preliminary data.</text>
</comment>